<evidence type="ECO:0000313" key="2">
    <source>
        <dbReference type="EMBL" id="TKG66185.1"/>
    </source>
</evidence>
<dbReference type="InterPro" id="IPR041657">
    <property type="entry name" value="HTH_17"/>
</dbReference>
<keyword evidence="3" id="KW-1185">Reference proteome</keyword>
<comment type="caution">
    <text evidence="2">The sequence shown here is derived from an EMBL/GenBank/DDBJ whole genome shotgun (WGS) entry which is preliminary data.</text>
</comment>
<reference evidence="2 3" key="1">
    <citation type="journal article" date="2015" name="Antonie Van Leeuwenhoek">
        <title>Prauserella endophytica sp. nov., an endophytic actinobacterium isolated from Tamarix taklamakanensis.</title>
        <authorList>
            <person name="Liu J.M."/>
            <person name="Habden X."/>
            <person name="Guo L."/>
            <person name="Tuo L."/>
            <person name="Jiang Z.K."/>
            <person name="Liu S.W."/>
            <person name="Liu X.F."/>
            <person name="Chen L."/>
            <person name="Li R.F."/>
            <person name="Zhang Y.Q."/>
            <person name="Sun C.H."/>
        </authorList>
    </citation>
    <scope>NUCLEOTIDE SEQUENCE [LARGE SCALE GENOMIC DNA]</scope>
    <source>
        <strain evidence="2 3">CGMCC 4.7182</strain>
    </source>
</reference>
<evidence type="ECO:0000259" key="1">
    <source>
        <dbReference type="Pfam" id="PF12728"/>
    </source>
</evidence>
<proteinExistence type="predicted"/>
<dbReference type="InterPro" id="IPR010093">
    <property type="entry name" value="SinI_DNA-bd"/>
</dbReference>
<name>A0ABY2RZ07_9PSEU</name>
<dbReference type="Pfam" id="PF12728">
    <property type="entry name" value="HTH_17"/>
    <property type="match status" value="1"/>
</dbReference>
<dbReference type="Gene3D" id="1.10.10.10">
    <property type="entry name" value="Winged helix-like DNA-binding domain superfamily/Winged helix DNA-binding domain"/>
    <property type="match status" value="1"/>
</dbReference>
<sequence length="67" mass="7507">MRELKPRLATRAEVAEYLGVPPATLTQWAHRGKGPAYALCGRHARYDWRDVEAWLSARKRGGGKVAC</sequence>
<dbReference type="NCBIfam" id="TIGR01764">
    <property type="entry name" value="excise"/>
    <property type="match status" value="1"/>
</dbReference>
<dbReference type="SUPFAM" id="SSF46955">
    <property type="entry name" value="Putative DNA-binding domain"/>
    <property type="match status" value="1"/>
</dbReference>
<feature type="domain" description="Helix-turn-helix" evidence="1">
    <location>
        <begin position="11"/>
        <end position="58"/>
    </location>
</feature>
<accession>A0ABY2RZ07</accession>
<dbReference type="RefSeq" id="WP_137096284.1">
    <property type="nucleotide sequence ID" value="NZ_SWMS01000016.1"/>
</dbReference>
<evidence type="ECO:0000313" key="3">
    <source>
        <dbReference type="Proteomes" id="UP000309992"/>
    </source>
</evidence>
<organism evidence="2 3">
    <name type="scientific">Prauserella endophytica</name>
    <dbReference type="NCBI Taxonomy" id="1592324"/>
    <lineage>
        <taxon>Bacteria</taxon>
        <taxon>Bacillati</taxon>
        <taxon>Actinomycetota</taxon>
        <taxon>Actinomycetes</taxon>
        <taxon>Pseudonocardiales</taxon>
        <taxon>Pseudonocardiaceae</taxon>
        <taxon>Prauserella</taxon>
        <taxon>Prauserella coralliicola group</taxon>
    </lineage>
</organism>
<protein>
    <submittedName>
        <fullName evidence="2">Helix-turn-helix domain-containing protein</fullName>
    </submittedName>
</protein>
<dbReference type="InterPro" id="IPR036388">
    <property type="entry name" value="WH-like_DNA-bd_sf"/>
</dbReference>
<dbReference type="Proteomes" id="UP000309992">
    <property type="component" value="Unassembled WGS sequence"/>
</dbReference>
<dbReference type="EMBL" id="SWMS01000016">
    <property type="protein sequence ID" value="TKG66185.1"/>
    <property type="molecule type" value="Genomic_DNA"/>
</dbReference>
<dbReference type="InterPro" id="IPR009061">
    <property type="entry name" value="DNA-bd_dom_put_sf"/>
</dbReference>
<gene>
    <name evidence="2" type="ORF">FCN18_25430</name>
</gene>